<comment type="subcellular location">
    <subcellularLocation>
        <location evidence="1">Cell membrane</location>
        <topology evidence="1">Multi-pass membrane protein</topology>
    </subcellularLocation>
</comment>
<name>A0A953M1P9_9BACT</name>
<feature type="transmembrane region" description="Helical" evidence="7">
    <location>
        <begin position="88"/>
        <end position="106"/>
    </location>
</feature>
<dbReference type="Proteomes" id="UP000705867">
    <property type="component" value="Unassembled WGS sequence"/>
</dbReference>
<evidence type="ECO:0000256" key="7">
    <source>
        <dbReference type="SAM" id="Phobius"/>
    </source>
</evidence>
<dbReference type="GO" id="GO:0006605">
    <property type="term" value="P:protein targeting"/>
    <property type="evidence" value="ECO:0007669"/>
    <property type="project" value="InterPro"/>
</dbReference>
<dbReference type="PANTHER" id="PTHR30065">
    <property type="entry name" value="FLAGELLAR BIOSYNTHETIC PROTEIN FLIR"/>
    <property type="match status" value="1"/>
</dbReference>
<dbReference type="EMBL" id="JAIOIV010000073">
    <property type="protein sequence ID" value="MBZ0156347.1"/>
    <property type="molecule type" value="Genomic_DNA"/>
</dbReference>
<evidence type="ECO:0000256" key="5">
    <source>
        <dbReference type="ARBA" id="ARBA00022989"/>
    </source>
</evidence>
<dbReference type="GO" id="GO:0005886">
    <property type="term" value="C:plasma membrane"/>
    <property type="evidence" value="ECO:0007669"/>
    <property type="project" value="UniProtKB-SubCell"/>
</dbReference>
<evidence type="ECO:0000313" key="8">
    <source>
        <dbReference type="EMBL" id="MBZ0156347.1"/>
    </source>
</evidence>
<feature type="transmembrane region" description="Helical" evidence="7">
    <location>
        <begin position="32"/>
        <end position="50"/>
    </location>
</feature>
<keyword evidence="6 7" id="KW-0472">Membrane</keyword>
<evidence type="ECO:0000256" key="6">
    <source>
        <dbReference type="ARBA" id="ARBA00023136"/>
    </source>
</evidence>
<feature type="transmembrane region" description="Helical" evidence="7">
    <location>
        <begin position="227"/>
        <end position="248"/>
    </location>
</feature>
<gene>
    <name evidence="8" type="ORF">K8I29_09090</name>
</gene>
<keyword evidence="5 7" id="KW-1133">Transmembrane helix</keyword>
<dbReference type="InterPro" id="IPR002010">
    <property type="entry name" value="T3SS_IM_R"/>
</dbReference>
<keyword evidence="4 7" id="KW-0812">Transmembrane</keyword>
<proteinExistence type="inferred from homology"/>
<accession>A0A953M1P9</accession>
<organism evidence="8 9">
    <name type="scientific">Candidatus Nitrobium versatile</name>
    <dbReference type="NCBI Taxonomy" id="2884831"/>
    <lineage>
        <taxon>Bacteria</taxon>
        <taxon>Pseudomonadati</taxon>
        <taxon>Nitrospirota</taxon>
        <taxon>Nitrospiria</taxon>
        <taxon>Nitrospirales</taxon>
        <taxon>Nitrospiraceae</taxon>
        <taxon>Candidatus Nitrobium</taxon>
    </lineage>
</organism>
<dbReference type="Pfam" id="PF01311">
    <property type="entry name" value="Bac_export_1"/>
    <property type="match status" value="1"/>
</dbReference>
<dbReference type="PRINTS" id="PR00953">
    <property type="entry name" value="TYPE3IMRPROT"/>
</dbReference>
<dbReference type="PANTHER" id="PTHR30065:SF1">
    <property type="entry name" value="SURFACE PRESENTATION OF ANTIGENS PROTEIN SPAR"/>
    <property type="match status" value="1"/>
</dbReference>
<reference evidence="8" key="2">
    <citation type="submission" date="2021-08" db="EMBL/GenBank/DDBJ databases">
        <authorList>
            <person name="Dalcin Martins P."/>
        </authorList>
    </citation>
    <scope>NUCLEOTIDE SEQUENCE</scope>
    <source>
        <strain evidence="8">MAG_39</strain>
    </source>
</reference>
<comment type="similarity">
    <text evidence="2">Belongs to the FliR/MopE/SpaR family.</text>
</comment>
<reference evidence="8" key="1">
    <citation type="journal article" date="2021" name="bioRxiv">
        <title>Unraveling nitrogen, sulfur and carbon metabolic pathways and microbial community transcriptional responses to substrate deprivation and toxicity stresses in a bioreactor mimicking anoxic brackish coastal sediment conditions.</title>
        <authorList>
            <person name="Martins P.D."/>
            <person name="Echeveste M.J."/>
            <person name="Arshad A."/>
            <person name="Kurth J."/>
            <person name="Ouboter H."/>
            <person name="Jetten M.S.M."/>
            <person name="Welte C.U."/>
        </authorList>
    </citation>
    <scope>NUCLEOTIDE SEQUENCE</scope>
    <source>
        <strain evidence="8">MAG_39</strain>
    </source>
</reference>
<evidence type="ECO:0000256" key="1">
    <source>
        <dbReference type="ARBA" id="ARBA00004651"/>
    </source>
</evidence>
<keyword evidence="8" id="KW-0969">Cilium</keyword>
<comment type="caution">
    <text evidence="8">The sequence shown here is derived from an EMBL/GenBank/DDBJ whole genome shotgun (WGS) entry which is preliminary data.</text>
</comment>
<protein>
    <submittedName>
        <fullName evidence="8">Flagellar biosynthetic protein FliR</fullName>
    </submittedName>
</protein>
<evidence type="ECO:0000313" key="9">
    <source>
        <dbReference type="Proteomes" id="UP000705867"/>
    </source>
</evidence>
<keyword evidence="8" id="KW-0966">Cell projection</keyword>
<keyword evidence="8" id="KW-0282">Flagellum</keyword>
<feature type="transmembrane region" description="Helical" evidence="7">
    <location>
        <begin position="197"/>
        <end position="215"/>
    </location>
</feature>
<evidence type="ECO:0000256" key="3">
    <source>
        <dbReference type="ARBA" id="ARBA00022475"/>
    </source>
</evidence>
<keyword evidence="3" id="KW-1003">Cell membrane</keyword>
<feature type="transmembrane region" description="Helical" evidence="7">
    <location>
        <begin position="56"/>
        <end position="76"/>
    </location>
</feature>
<evidence type="ECO:0000256" key="4">
    <source>
        <dbReference type="ARBA" id="ARBA00022692"/>
    </source>
</evidence>
<dbReference type="AlphaFoldDB" id="A0A953M1P9"/>
<evidence type="ECO:0000256" key="2">
    <source>
        <dbReference type="ARBA" id="ARBA00009772"/>
    </source>
</evidence>
<sequence length="263" mass="28998">MKPYGRECARASCFSVELMELYTLVNIYAERFIPIFIRVAVMLSFIPFIGARGIPLMARAGLAIALTLLLLPVVTVRVDNPVKAVFEAFLVGAAMGLSMRIILAAIEMAAQWMSIQMGFGMAAVFNPLFGEQLGPLSFFYSILAMSLFFIFDVHFYFIEGIARSFEISVINYNGMAGSILKLNGLLFPLAFKMAAPVMLVLLLVNIAVGFLSRVLPQANLYFVSVPLHIVVGILILVVSLPLTFLVIVKSFSHVKDAMLLFVR</sequence>
<feature type="transmembrane region" description="Helical" evidence="7">
    <location>
        <begin position="136"/>
        <end position="158"/>
    </location>
</feature>